<organism evidence="4 6">
    <name type="scientific">Rhizobium tibeticum</name>
    <dbReference type="NCBI Taxonomy" id="501024"/>
    <lineage>
        <taxon>Bacteria</taxon>
        <taxon>Pseudomonadati</taxon>
        <taxon>Pseudomonadota</taxon>
        <taxon>Alphaproteobacteria</taxon>
        <taxon>Hyphomicrobiales</taxon>
        <taxon>Rhizobiaceae</taxon>
        <taxon>Rhizobium/Agrobacterium group</taxon>
        <taxon>Rhizobium</taxon>
    </lineage>
</organism>
<dbReference type="OrthoDB" id="9782655at2"/>
<name>A0A1H8TL41_9HYPH</name>
<sequence>MTAKRALVSVVDDDESVRESLPDLIRIFGFDIRAFSSAAEFLDSEWLSMTDCPILDVAMPGMSCPELEEELIRRGERIPVVFITAHKDENDRIPLMENGAVACLFKPFSDIALQETLDRVFARGSPAQLRVPAQLRHVRHHRLIYGSLRKPYSAGKGQVSP</sequence>
<keyword evidence="1 2" id="KW-0597">Phosphoprotein</keyword>
<dbReference type="EMBL" id="FOCV01000029">
    <property type="protein sequence ID" value="SEO91198.1"/>
    <property type="molecule type" value="Genomic_DNA"/>
</dbReference>
<dbReference type="PROSITE" id="PS50110">
    <property type="entry name" value="RESPONSE_REGULATORY"/>
    <property type="match status" value="1"/>
</dbReference>
<dbReference type="InterPro" id="IPR001789">
    <property type="entry name" value="Sig_transdc_resp-reg_receiver"/>
</dbReference>
<dbReference type="PANTHER" id="PTHR44591">
    <property type="entry name" value="STRESS RESPONSE REGULATOR PROTEIN 1"/>
    <property type="match status" value="1"/>
</dbReference>
<accession>A0A1H8TL41</accession>
<keyword evidence="7" id="KW-1185">Reference proteome</keyword>
<dbReference type="EMBL" id="FNXB01000038">
    <property type="protein sequence ID" value="SEI15329.1"/>
    <property type="molecule type" value="Genomic_DNA"/>
</dbReference>
<evidence type="ECO:0000313" key="4">
    <source>
        <dbReference type="EMBL" id="SEI15329.1"/>
    </source>
</evidence>
<evidence type="ECO:0000313" key="5">
    <source>
        <dbReference type="EMBL" id="SEO91198.1"/>
    </source>
</evidence>
<dbReference type="Pfam" id="PF00072">
    <property type="entry name" value="Response_reg"/>
    <property type="match status" value="1"/>
</dbReference>
<dbReference type="GO" id="GO:0000160">
    <property type="term" value="P:phosphorelay signal transduction system"/>
    <property type="evidence" value="ECO:0007669"/>
    <property type="project" value="InterPro"/>
</dbReference>
<dbReference type="SMART" id="SM00448">
    <property type="entry name" value="REC"/>
    <property type="match status" value="1"/>
</dbReference>
<dbReference type="AlphaFoldDB" id="A0A1H8TL41"/>
<evidence type="ECO:0000313" key="7">
    <source>
        <dbReference type="Proteomes" id="UP000198939"/>
    </source>
</evidence>
<feature type="domain" description="Response regulatory" evidence="3">
    <location>
        <begin position="7"/>
        <end position="121"/>
    </location>
</feature>
<protein>
    <submittedName>
        <fullName evidence="5">Response regulator receiver domain-containing protein</fullName>
    </submittedName>
    <submittedName>
        <fullName evidence="4">Transcriptional regulatory protein TdiR</fullName>
    </submittedName>
</protein>
<evidence type="ECO:0000313" key="6">
    <source>
        <dbReference type="Proteomes" id="UP000183063"/>
    </source>
</evidence>
<reference evidence="6" key="2">
    <citation type="submission" date="2016-10" db="EMBL/GenBank/DDBJ databases">
        <authorList>
            <person name="Wibberg D."/>
        </authorList>
    </citation>
    <scope>NUCLEOTIDE SEQUENCE [LARGE SCALE GENOMIC DNA]</scope>
</reference>
<dbReference type="SUPFAM" id="SSF52172">
    <property type="entry name" value="CheY-like"/>
    <property type="match status" value="1"/>
</dbReference>
<evidence type="ECO:0000256" key="1">
    <source>
        <dbReference type="ARBA" id="ARBA00022553"/>
    </source>
</evidence>
<dbReference type="STRING" id="501024.RTCCBAU85039_5240"/>
<dbReference type="Proteomes" id="UP000183063">
    <property type="component" value="Unassembled WGS sequence"/>
</dbReference>
<reference evidence="4" key="3">
    <citation type="submission" date="2016-10" db="EMBL/GenBank/DDBJ databases">
        <authorList>
            <person name="de Groot N.N."/>
        </authorList>
    </citation>
    <scope>NUCLEOTIDE SEQUENCE [LARGE SCALE GENOMIC DNA]</scope>
    <source>
        <strain evidence="4">CCBAU85039</strain>
    </source>
</reference>
<proteinExistence type="predicted"/>
<dbReference type="InterPro" id="IPR011006">
    <property type="entry name" value="CheY-like_superfamily"/>
</dbReference>
<evidence type="ECO:0000256" key="2">
    <source>
        <dbReference type="PROSITE-ProRule" id="PRU00169"/>
    </source>
</evidence>
<dbReference type="InterPro" id="IPR050595">
    <property type="entry name" value="Bact_response_regulator"/>
</dbReference>
<reference evidence="5 7" key="1">
    <citation type="submission" date="2016-10" db="EMBL/GenBank/DDBJ databases">
        <authorList>
            <person name="Varghese N."/>
            <person name="Submissions S."/>
        </authorList>
    </citation>
    <scope>NUCLEOTIDE SEQUENCE [LARGE SCALE GENOMIC DNA]</scope>
    <source>
        <strain evidence="5 7">CGMCC 1.7071</strain>
    </source>
</reference>
<evidence type="ECO:0000259" key="3">
    <source>
        <dbReference type="PROSITE" id="PS50110"/>
    </source>
</evidence>
<feature type="modified residue" description="4-aspartylphosphate" evidence="2">
    <location>
        <position position="56"/>
    </location>
</feature>
<dbReference type="PANTHER" id="PTHR44591:SF25">
    <property type="entry name" value="CHEMOTAXIS TWO-COMPONENT RESPONSE REGULATOR"/>
    <property type="match status" value="1"/>
</dbReference>
<gene>
    <name evidence="4" type="primary">tdiR_4</name>
    <name evidence="4" type="ORF">RTCCBAU85039_5240</name>
    <name evidence="5" type="ORF">SAMN05216228_102935</name>
</gene>
<dbReference type="Proteomes" id="UP000198939">
    <property type="component" value="Unassembled WGS sequence"/>
</dbReference>
<dbReference type="Gene3D" id="3.40.50.2300">
    <property type="match status" value="1"/>
</dbReference>